<sequence>MNFTYLVLFILFFLYYVFIYNVKESFVWNRRGPNWGWGGWGWGGWRRGGWARRRPILYEDVIY</sequence>
<feature type="transmembrane region" description="Helical" evidence="1">
    <location>
        <begin position="6"/>
        <end position="22"/>
    </location>
</feature>
<dbReference type="AlphaFoldDB" id="A0A6C0IM48"/>
<keyword evidence="1" id="KW-1133">Transmembrane helix</keyword>
<reference evidence="2" key="1">
    <citation type="journal article" date="2020" name="Nature">
        <title>Giant virus diversity and host interactions through global metagenomics.</title>
        <authorList>
            <person name="Schulz F."/>
            <person name="Roux S."/>
            <person name="Paez-Espino D."/>
            <person name="Jungbluth S."/>
            <person name="Walsh D.A."/>
            <person name="Denef V.J."/>
            <person name="McMahon K.D."/>
            <person name="Konstantinidis K.T."/>
            <person name="Eloe-Fadrosh E.A."/>
            <person name="Kyrpides N.C."/>
            <person name="Woyke T."/>
        </authorList>
    </citation>
    <scope>NUCLEOTIDE SEQUENCE</scope>
    <source>
        <strain evidence="2">GVMAG-M-3300023184-89</strain>
    </source>
</reference>
<protein>
    <submittedName>
        <fullName evidence="2">Uncharacterized protein</fullName>
    </submittedName>
</protein>
<organism evidence="2">
    <name type="scientific">viral metagenome</name>
    <dbReference type="NCBI Taxonomy" id="1070528"/>
    <lineage>
        <taxon>unclassified sequences</taxon>
        <taxon>metagenomes</taxon>
        <taxon>organismal metagenomes</taxon>
    </lineage>
</organism>
<dbReference type="EMBL" id="MN740193">
    <property type="protein sequence ID" value="QHT92603.1"/>
    <property type="molecule type" value="Genomic_DNA"/>
</dbReference>
<name>A0A6C0IM48_9ZZZZ</name>
<evidence type="ECO:0000256" key="1">
    <source>
        <dbReference type="SAM" id="Phobius"/>
    </source>
</evidence>
<accession>A0A6C0IM48</accession>
<keyword evidence="1" id="KW-0472">Membrane</keyword>
<evidence type="ECO:0000313" key="2">
    <source>
        <dbReference type="EMBL" id="QHT92603.1"/>
    </source>
</evidence>
<keyword evidence="1" id="KW-0812">Transmembrane</keyword>
<proteinExistence type="predicted"/>